<proteinExistence type="predicted"/>
<gene>
    <name evidence="1" type="ORF">RHGRI_011638</name>
</gene>
<dbReference type="AlphaFoldDB" id="A0AAV6KML7"/>
<name>A0AAV6KML7_9ERIC</name>
<comment type="caution">
    <text evidence="1">The sequence shown here is derived from an EMBL/GenBank/DDBJ whole genome shotgun (WGS) entry which is preliminary data.</text>
</comment>
<keyword evidence="2" id="KW-1185">Reference proteome</keyword>
<dbReference type="EMBL" id="JACTNZ010000004">
    <property type="protein sequence ID" value="KAG5553828.1"/>
    <property type="molecule type" value="Genomic_DNA"/>
</dbReference>
<protein>
    <submittedName>
        <fullName evidence="1">Uncharacterized protein</fullName>
    </submittedName>
</protein>
<reference evidence="1" key="1">
    <citation type="submission" date="2020-08" db="EMBL/GenBank/DDBJ databases">
        <title>Plant Genome Project.</title>
        <authorList>
            <person name="Zhang R.-G."/>
        </authorList>
    </citation>
    <scope>NUCLEOTIDE SEQUENCE</scope>
    <source>
        <strain evidence="1">WSP0</strain>
        <tissue evidence="1">Leaf</tissue>
    </source>
</reference>
<accession>A0AAV6KML7</accession>
<dbReference type="Proteomes" id="UP000823749">
    <property type="component" value="Chromosome 4"/>
</dbReference>
<evidence type="ECO:0000313" key="1">
    <source>
        <dbReference type="EMBL" id="KAG5553828.1"/>
    </source>
</evidence>
<sequence length="198" mass="22866">MRKRMEQDRRGSHAKRRSLDAKANAWEKSAMAKLVKWLYGLFIGSRLPMKRLASSRRSPISKCLANVILSVVRCRSLISDLDGGCSSSSDFPDGCVVVEFKRYDPCPRADPLYTPRVISWFVSRLEEYIFPFVSVDCLQNSVAVAPIKTSYMPSFLLDLEVEVRFCKQLWAVDFQRMILPTVFNYYLEEYRVDKVILT</sequence>
<organism evidence="1 2">
    <name type="scientific">Rhododendron griersonianum</name>
    <dbReference type="NCBI Taxonomy" id="479676"/>
    <lineage>
        <taxon>Eukaryota</taxon>
        <taxon>Viridiplantae</taxon>
        <taxon>Streptophyta</taxon>
        <taxon>Embryophyta</taxon>
        <taxon>Tracheophyta</taxon>
        <taxon>Spermatophyta</taxon>
        <taxon>Magnoliopsida</taxon>
        <taxon>eudicotyledons</taxon>
        <taxon>Gunneridae</taxon>
        <taxon>Pentapetalae</taxon>
        <taxon>asterids</taxon>
        <taxon>Ericales</taxon>
        <taxon>Ericaceae</taxon>
        <taxon>Ericoideae</taxon>
        <taxon>Rhodoreae</taxon>
        <taxon>Rhododendron</taxon>
    </lineage>
</organism>
<evidence type="ECO:0000313" key="2">
    <source>
        <dbReference type="Proteomes" id="UP000823749"/>
    </source>
</evidence>